<feature type="domain" description="Integral membrane bound transporter" evidence="6">
    <location>
        <begin position="234"/>
        <end position="358"/>
    </location>
</feature>
<keyword evidence="3 5" id="KW-1133">Transmembrane helix</keyword>
<feature type="transmembrane region" description="Helical" evidence="5">
    <location>
        <begin position="65"/>
        <end position="81"/>
    </location>
</feature>
<proteinExistence type="predicted"/>
<comment type="subcellular location">
    <subcellularLocation>
        <location evidence="1">Membrane</location>
        <topology evidence="1">Multi-pass membrane protein</topology>
    </subcellularLocation>
</comment>
<name>A0A4S5BR15_9BURK</name>
<feature type="transmembrane region" description="Helical" evidence="5">
    <location>
        <begin position="247"/>
        <end position="264"/>
    </location>
</feature>
<dbReference type="EMBL" id="SSWX01000017">
    <property type="protein sequence ID" value="THJ32136.1"/>
    <property type="molecule type" value="Genomic_DNA"/>
</dbReference>
<evidence type="ECO:0000259" key="6">
    <source>
        <dbReference type="Pfam" id="PF13515"/>
    </source>
</evidence>
<keyword evidence="2 5" id="KW-0812">Transmembrane</keyword>
<evidence type="ECO:0000256" key="5">
    <source>
        <dbReference type="SAM" id="Phobius"/>
    </source>
</evidence>
<keyword evidence="4 5" id="KW-0472">Membrane</keyword>
<feature type="transmembrane region" description="Helical" evidence="5">
    <location>
        <begin position="38"/>
        <end position="59"/>
    </location>
</feature>
<evidence type="ECO:0000256" key="3">
    <source>
        <dbReference type="ARBA" id="ARBA00022989"/>
    </source>
</evidence>
<evidence type="ECO:0000313" key="8">
    <source>
        <dbReference type="Proteomes" id="UP000306236"/>
    </source>
</evidence>
<organism evidence="7 8">
    <name type="scientific">Lampropedia aestuarii</name>
    <dbReference type="NCBI Taxonomy" id="2562762"/>
    <lineage>
        <taxon>Bacteria</taxon>
        <taxon>Pseudomonadati</taxon>
        <taxon>Pseudomonadota</taxon>
        <taxon>Betaproteobacteria</taxon>
        <taxon>Burkholderiales</taxon>
        <taxon>Comamonadaceae</taxon>
        <taxon>Lampropedia</taxon>
    </lineage>
</organism>
<feature type="transmembrane region" description="Helical" evidence="5">
    <location>
        <begin position="90"/>
        <end position="108"/>
    </location>
</feature>
<feature type="transmembrane region" description="Helical" evidence="5">
    <location>
        <begin position="316"/>
        <end position="334"/>
    </location>
</feature>
<feature type="transmembrane region" description="Helical" evidence="5">
    <location>
        <begin position="346"/>
        <end position="366"/>
    </location>
</feature>
<feature type="transmembrane region" description="Helical" evidence="5">
    <location>
        <begin position="269"/>
        <end position="287"/>
    </location>
</feature>
<feature type="transmembrane region" description="Helical" evidence="5">
    <location>
        <begin position="114"/>
        <end position="132"/>
    </location>
</feature>
<evidence type="ECO:0000256" key="4">
    <source>
        <dbReference type="ARBA" id="ARBA00023136"/>
    </source>
</evidence>
<comment type="caution">
    <text evidence="7">The sequence shown here is derived from an EMBL/GenBank/DDBJ whole genome shotgun (WGS) entry which is preliminary data.</text>
</comment>
<reference evidence="7 8" key="1">
    <citation type="submission" date="2019-04" db="EMBL/GenBank/DDBJ databases">
        <title>Lampropedia sp YIM MLB12 draf genome.</title>
        <authorList>
            <person name="Wang Y.-X."/>
        </authorList>
    </citation>
    <scope>NUCLEOTIDE SEQUENCE [LARGE SCALE GENOMIC DNA]</scope>
    <source>
        <strain evidence="7 8">YIM MLB12</strain>
    </source>
</reference>
<evidence type="ECO:0000313" key="7">
    <source>
        <dbReference type="EMBL" id="THJ32136.1"/>
    </source>
</evidence>
<dbReference type="AlphaFoldDB" id="A0A4S5BR15"/>
<dbReference type="OrthoDB" id="581879at2"/>
<dbReference type="GO" id="GO:0016020">
    <property type="term" value="C:membrane"/>
    <property type="evidence" value="ECO:0007669"/>
    <property type="project" value="UniProtKB-SubCell"/>
</dbReference>
<evidence type="ECO:0000256" key="1">
    <source>
        <dbReference type="ARBA" id="ARBA00004141"/>
    </source>
</evidence>
<keyword evidence="8" id="KW-1185">Reference proteome</keyword>
<feature type="transmembrane region" description="Helical" evidence="5">
    <location>
        <begin position="139"/>
        <end position="158"/>
    </location>
</feature>
<gene>
    <name evidence="7" type="ORF">E8K88_12860</name>
</gene>
<dbReference type="RefSeq" id="WP_136407081.1">
    <property type="nucleotide sequence ID" value="NZ_SSWX01000017.1"/>
</dbReference>
<dbReference type="Proteomes" id="UP000306236">
    <property type="component" value="Unassembled WGS sequence"/>
</dbReference>
<feature type="transmembrane region" description="Helical" evidence="5">
    <location>
        <begin position="164"/>
        <end position="183"/>
    </location>
</feature>
<protein>
    <submittedName>
        <fullName evidence="7">FUSC family protein</fullName>
    </submittedName>
</protein>
<sequence>MTHTKPSSTGLHHSLLQLGSPARFRESLVLQRPASLRAAWAVGLQAAAAVIAAAVLLHLSPWHQWAAHGGLGALAALYGRFSPAPQRRMIVLHAGALLVASVLSVSLLSLLANTMMQMLLLFALVAGVIAAWSHHAQLGLPGVVIFIFAGSATLTPAASGQEVAARSLATAIGVAMALLMGLLTERLRLSDGPHKTVAIPTPAHTAADSSSSHFWHKHPLLRVGLSVALCSLVATQVAHAFGLAHPAWAAIGAVAVVQGSHLHIAMHRAWQRTLGTIVGAGIAWLVLSQHPSFYQILLAVAVLQVITEVVIGYNYALGQMAITPMALLMTALAAHSDALEIATARIYDTALGAVVGIVLALLLSTLQERQSLAKHHHQR</sequence>
<evidence type="ECO:0000256" key="2">
    <source>
        <dbReference type="ARBA" id="ARBA00022692"/>
    </source>
</evidence>
<dbReference type="Pfam" id="PF13515">
    <property type="entry name" value="FUSC_2"/>
    <property type="match status" value="1"/>
</dbReference>
<accession>A0A4S5BR15</accession>
<dbReference type="InterPro" id="IPR049453">
    <property type="entry name" value="Memb_transporter_dom"/>
</dbReference>